<dbReference type="SMART" id="SM00862">
    <property type="entry name" value="Trans_reg_C"/>
    <property type="match status" value="1"/>
</dbReference>
<dbReference type="PANTHER" id="PTHR35807">
    <property type="entry name" value="TRANSCRIPTIONAL REGULATOR REDD-RELATED"/>
    <property type="match status" value="1"/>
</dbReference>
<evidence type="ECO:0000256" key="3">
    <source>
        <dbReference type="ARBA" id="ARBA00023015"/>
    </source>
</evidence>
<keyword evidence="10" id="KW-1185">Reference proteome</keyword>
<dbReference type="InterPro" id="IPR001867">
    <property type="entry name" value="OmpR/PhoB-type_DNA-bd"/>
</dbReference>
<evidence type="ECO:0000313" key="9">
    <source>
        <dbReference type="EMBL" id="MDT0542988.1"/>
    </source>
</evidence>
<dbReference type="Pfam" id="PF03704">
    <property type="entry name" value="BTAD"/>
    <property type="match status" value="1"/>
</dbReference>
<feature type="domain" description="OmpR/PhoB-type" evidence="7">
    <location>
        <begin position="40"/>
        <end position="122"/>
    </location>
</feature>
<evidence type="ECO:0000256" key="1">
    <source>
        <dbReference type="ARBA" id="ARBA00005820"/>
    </source>
</evidence>
<dbReference type="CDD" id="cd15831">
    <property type="entry name" value="BTAD"/>
    <property type="match status" value="1"/>
</dbReference>
<dbReference type="InterPro" id="IPR016032">
    <property type="entry name" value="Sig_transdc_resp-reg_C-effctor"/>
</dbReference>
<feature type="compositionally biased region" description="Polar residues" evidence="6">
    <location>
        <begin position="23"/>
        <end position="35"/>
    </location>
</feature>
<dbReference type="InterPro" id="IPR036388">
    <property type="entry name" value="WH-like_DNA-bd_sf"/>
</dbReference>
<protein>
    <submittedName>
        <fullName evidence="9">AfsR/SARP family transcriptional regulator</fullName>
    </submittedName>
</protein>
<dbReference type="PANTHER" id="PTHR35807:SF1">
    <property type="entry name" value="TRANSCRIPTIONAL REGULATOR REDD"/>
    <property type="match status" value="1"/>
</dbReference>
<dbReference type="EMBL" id="JAVRFD010000003">
    <property type="protein sequence ID" value="MDT0542988.1"/>
    <property type="molecule type" value="Genomic_DNA"/>
</dbReference>
<dbReference type="Gene3D" id="1.10.10.10">
    <property type="entry name" value="Winged helix-like DNA-binding domain superfamily/Winged helix DNA-binding domain"/>
    <property type="match status" value="1"/>
</dbReference>
<comment type="similarity">
    <text evidence="1">Belongs to the AfsR/DnrI/RedD regulatory family.</text>
</comment>
<name>A0ABU2XAP3_9ACTN</name>
<evidence type="ECO:0000256" key="5">
    <source>
        <dbReference type="ARBA" id="ARBA00023163"/>
    </source>
</evidence>
<comment type="caution">
    <text evidence="9">The sequence shown here is derived from an EMBL/GenBank/DDBJ whole genome shotgun (WGS) entry which is preliminary data.</text>
</comment>
<evidence type="ECO:0000259" key="7">
    <source>
        <dbReference type="SMART" id="SM00862"/>
    </source>
</evidence>
<dbReference type="Proteomes" id="UP001180754">
    <property type="component" value="Unassembled WGS sequence"/>
</dbReference>
<gene>
    <name evidence="9" type="ORF">RND15_09670</name>
</gene>
<sequence length="298" mass="32425">MKFGVLGPLSVTDSVTPARRSVYSGNSGDTANSARTGAHDDLLPSPPKTRQLLALLLVHAGTQVSLDTCVQELWGDDSPRSAVQSLHTRVFHIRQALANLPSVGTAHAAKRMLETRHQGYLLHLPDGALDLYALDGHLAEARRAQAADDDLRLSAALRSALGLWRGRTLVDIEPGAHIAAQATRLEGIRMTALEQCLDAELRLGLHHQLLSELGHLVSHHPVHENLHAQYMLALYRSGRTAHALEVYRGLSRHLAEELGIEPSHKLRSLQTAVLTDSTTLDVTPPENLRLSLDLAAAR</sequence>
<proteinExistence type="inferred from homology"/>
<dbReference type="InterPro" id="IPR011990">
    <property type="entry name" value="TPR-like_helical_dom_sf"/>
</dbReference>
<dbReference type="InterPro" id="IPR005158">
    <property type="entry name" value="BTAD"/>
</dbReference>
<dbReference type="Gene3D" id="1.25.40.10">
    <property type="entry name" value="Tetratricopeptide repeat domain"/>
    <property type="match status" value="1"/>
</dbReference>
<dbReference type="InterPro" id="IPR051677">
    <property type="entry name" value="AfsR-DnrI-RedD_regulator"/>
</dbReference>
<dbReference type="RefSeq" id="WP_311723338.1">
    <property type="nucleotide sequence ID" value="NZ_JAVRFD010000003.1"/>
</dbReference>
<keyword evidence="3" id="KW-0805">Transcription regulation</keyword>
<keyword evidence="4" id="KW-0238">DNA-binding</keyword>
<keyword evidence="5" id="KW-0804">Transcription</keyword>
<organism evidence="9 10">
    <name type="scientific">Streptomyces lonegramiae</name>
    <dbReference type="NCBI Taxonomy" id="3075524"/>
    <lineage>
        <taxon>Bacteria</taxon>
        <taxon>Bacillati</taxon>
        <taxon>Actinomycetota</taxon>
        <taxon>Actinomycetes</taxon>
        <taxon>Kitasatosporales</taxon>
        <taxon>Streptomycetaceae</taxon>
        <taxon>Streptomyces</taxon>
    </lineage>
</organism>
<evidence type="ECO:0000256" key="6">
    <source>
        <dbReference type="SAM" id="MobiDB-lite"/>
    </source>
</evidence>
<keyword evidence="2" id="KW-0902">Two-component regulatory system</keyword>
<accession>A0ABU2XAP3</accession>
<dbReference type="SUPFAM" id="SSF46894">
    <property type="entry name" value="C-terminal effector domain of the bipartite response regulators"/>
    <property type="match status" value="1"/>
</dbReference>
<dbReference type="SMART" id="SM01043">
    <property type="entry name" value="BTAD"/>
    <property type="match status" value="1"/>
</dbReference>
<evidence type="ECO:0000256" key="2">
    <source>
        <dbReference type="ARBA" id="ARBA00023012"/>
    </source>
</evidence>
<evidence type="ECO:0000259" key="8">
    <source>
        <dbReference type="SMART" id="SM01043"/>
    </source>
</evidence>
<feature type="region of interest" description="Disordered" evidence="6">
    <location>
        <begin position="19"/>
        <end position="44"/>
    </location>
</feature>
<dbReference type="SUPFAM" id="SSF48452">
    <property type="entry name" value="TPR-like"/>
    <property type="match status" value="1"/>
</dbReference>
<evidence type="ECO:0000313" key="10">
    <source>
        <dbReference type="Proteomes" id="UP001180754"/>
    </source>
</evidence>
<feature type="domain" description="Bacterial transcriptional activator" evidence="8">
    <location>
        <begin position="129"/>
        <end position="274"/>
    </location>
</feature>
<reference evidence="9" key="1">
    <citation type="submission" date="2024-05" db="EMBL/GenBank/DDBJ databases">
        <title>30 novel species of actinomycetes from the DSMZ collection.</title>
        <authorList>
            <person name="Nouioui I."/>
        </authorList>
    </citation>
    <scope>NUCLEOTIDE SEQUENCE</scope>
    <source>
        <strain evidence="9">DSM 41529</strain>
    </source>
</reference>
<evidence type="ECO:0000256" key="4">
    <source>
        <dbReference type="ARBA" id="ARBA00023125"/>
    </source>
</evidence>